<evidence type="ECO:0000256" key="1">
    <source>
        <dbReference type="ARBA" id="ARBA00003253"/>
    </source>
</evidence>
<organism evidence="6 7">
    <name type="scientific">Purpureocillium lilacinum</name>
    <name type="common">Paecilomyces lilacinus</name>
    <dbReference type="NCBI Taxonomy" id="33203"/>
    <lineage>
        <taxon>Eukaryota</taxon>
        <taxon>Fungi</taxon>
        <taxon>Dikarya</taxon>
        <taxon>Ascomycota</taxon>
        <taxon>Pezizomycotina</taxon>
        <taxon>Sordariomycetes</taxon>
        <taxon>Hypocreomycetidae</taxon>
        <taxon>Hypocreales</taxon>
        <taxon>Ophiocordycipitaceae</taxon>
        <taxon>Purpureocillium</taxon>
    </lineage>
</organism>
<comment type="pathway">
    <text evidence="2">Protein modification; protein lipoylation via exogenous pathway; protein N(6)-(lipoyl)lysine from lipoate: step 2/2.</text>
</comment>
<name>A0ABR0BWT3_PURLI</name>
<gene>
    <name evidence="6" type="ORF">Purlil1_7109</name>
</gene>
<comment type="function">
    <text evidence="1">Catalyzes both the ATP-dependent activation of exogenously supplied lipoate to lipoyl-AMP and the transfer of the activated lipoyl onto the lipoyl domains of lipoate-dependent enzymes.</text>
</comment>
<proteinExistence type="inferred from homology"/>
<evidence type="ECO:0000313" key="7">
    <source>
        <dbReference type="Proteomes" id="UP001287286"/>
    </source>
</evidence>
<dbReference type="PROSITE" id="PS51733">
    <property type="entry name" value="BPL_LPL_CATALYTIC"/>
    <property type="match status" value="1"/>
</dbReference>
<dbReference type="Gene3D" id="3.30.930.10">
    <property type="entry name" value="Bira Bifunctional Protein, Domain 2"/>
    <property type="match status" value="1"/>
</dbReference>
<dbReference type="PANTHER" id="PTHR12561:SF3">
    <property type="entry name" value="LIPOYLTRANSFERASE 1, MITOCHONDRIAL"/>
    <property type="match status" value="1"/>
</dbReference>
<dbReference type="InterPro" id="IPR045864">
    <property type="entry name" value="aa-tRNA-synth_II/BPL/LPL"/>
</dbReference>
<dbReference type="SUPFAM" id="SSF55681">
    <property type="entry name" value="Class II aaRS and biotin synthetases"/>
    <property type="match status" value="1"/>
</dbReference>
<dbReference type="EMBL" id="JAWRVI010000024">
    <property type="protein sequence ID" value="KAK4088558.1"/>
    <property type="molecule type" value="Genomic_DNA"/>
</dbReference>
<dbReference type="PANTHER" id="PTHR12561">
    <property type="entry name" value="LIPOATE-PROTEIN LIGASE"/>
    <property type="match status" value="1"/>
</dbReference>
<sequence length="548" mass="60423">MMQRDHGQKYMQLFSIVWTPSDSHVHPSQCPLSAPIDVMLLTWTYAIPACMPAWVNVYPASSFLSPNGKVKAGQGIQIGTYPQRHGPAVQARVRASLRLLPVLNSIPRSHLIDVAPRRPDTPAYAPMRCLARHGRPIARSLSSLTPASPTAFGFIRHSFSTEAASHPSNKTQVYISKSRDPLLNLSVEHHLLQITPAESTVLILYVNSPSVIFGRNQNPWLEANLPRLAQIATEPGALGWTDGPVQLVRRRSGGGTVFHDAGNVNFSVICPPAAFDRDKHAKMVVRALKSLGRPMTRVNQRHDIVMDVGGSRSRTTATTASSTFKVSGSAYKLTRLRSLHHGTCLLRSPNLSGISGMLRSPAEPFIKARGVDSVRSPVRNLDLDNADFEDAVVEQFRQMYGDFDVRAEFGSDALAVDKIKAGYEELGSRSWTYGQTPRFTFCTHPFEDDPRARPDLPFDVSINPKRVHSTVNADSQQLKIHFEARHGLIEQFSIEGDEGADTESLIKSSLHDVGDWTERLTQVGLSRWDAADVGSWLNGVLGTSFTKL</sequence>
<dbReference type="CDD" id="cd16443">
    <property type="entry name" value="LplA"/>
    <property type="match status" value="1"/>
</dbReference>
<dbReference type="InterPro" id="IPR004562">
    <property type="entry name" value="LipoylTrfase_LipoateP_Ligase"/>
</dbReference>
<accession>A0ABR0BWT3</accession>
<keyword evidence="7" id="KW-1185">Reference proteome</keyword>
<evidence type="ECO:0000256" key="3">
    <source>
        <dbReference type="ARBA" id="ARBA00008242"/>
    </source>
</evidence>
<evidence type="ECO:0000256" key="2">
    <source>
        <dbReference type="ARBA" id="ARBA00005085"/>
    </source>
</evidence>
<comment type="caution">
    <text evidence="6">The sequence shown here is derived from an EMBL/GenBank/DDBJ whole genome shotgun (WGS) entry which is preliminary data.</text>
</comment>
<dbReference type="InterPro" id="IPR004143">
    <property type="entry name" value="BPL_LPL_catalytic"/>
</dbReference>
<comment type="similarity">
    <text evidence="3">Belongs to the LplA family.</text>
</comment>
<protein>
    <recommendedName>
        <fullName evidence="4">Putative lipoate-protein ligase A</fullName>
    </recommendedName>
</protein>
<evidence type="ECO:0000256" key="4">
    <source>
        <dbReference type="ARBA" id="ARBA00015925"/>
    </source>
</evidence>
<dbReference type="Pfam" id="PF21948">
    <property type="entry name" value="LplA-B_cat"/>
    <property type="match status" value="1"/>
</dbReference>
<reference evidence="6 7" key="1">
    <citation type="journal article" date="2024" name="Microbiol. Resour. Announc.">
        <title>Genome annotations for the ascomycete fungi Trichoderma harzianum, Trichoderma aggressivum, and Purpureocillium lilacinum.</title>
        <authorList>
            <person name="Beijen E.P.W."/>
            <person name="Ohm R.A."/>
        </authorList>
    </citation>
    <scope>NUCLEOTIDE SEQUENCE [LARGE SCALE GENOMIC DNA]</scope>
    <source>
        <strain evidence="6 7">CBS 150709</strain>
    </source>
</reference>
<dbReference type="Proteomes" id="UP001287286">
    <property type="component" value="Unassembled WGS sequence"/>
</dbReference>
<feature type="domain" description="BPL/LPL catalytic" evidence="5">
    <location>
        <begin position="196"/>
        <end position="404"/>
    </location>
</feature>
<evidence type="ECO:0000313" key="6">
    <source>
        <dbReference type="EMBL" id="KAK4088558.1"/>
    </source>
</evidence>
<evidence type="ECO:0000259" key="5">
    <source>
        <dbReference type="PROSITE" id="PS51733"/>
    </source>
</evidence>